<dbReference type="PROSITE" id="PS50995">
    <property type="entry name" value="HTH_MARR_2"/>
    <property type="match status" value="2"/>
</dbReference>
<dbReference type="EMBL" id="RDBE01000010">
    <property type="protein sequence ID" value="RLV47742.1"/>
    <property type="molecule type" value="Genomic_DNA"/>
</dbReference>
<dbReference type="OrthoDB" id="4826718at2"/>
<feature type="domain" description="HTH marR-type" evidence="1">
    <location>
        <begin position="163"/>
        <end position="295"/>
    </location>
</feature>
<evidence type="ECO:0000313" key="2">
    <source>
        <dbReference type="EMBL" id="RLV47742.1"/>
    </source>
</evidence>
<accession>A0A3L8NYF9</accession>
<dbReference type="PRINTS" id="PR00598">
    <property type="entry name" value="HTHMARR"/>
</dbReference>
<feature type="domain" description="HTH marR-type" evidence="1">
    <location>
        <begin position="12"/>
        <end position="151"/>
    </location>
</feature>
<proteinExistence type="predicted"/>
<dbReference type="InterPro" id="IPR039422">
    <property type="entry name" value="MarR/SlyA-like"/>
</dbReference>
<dbReference type="GO" id="GO:0003700">
    <property type="term" value="F:DNA-binding transcription factor activity"/>
    <property type="evidence" value="ECO:0007669"/>
    <property type="project" value="InterPro"/>
</dbReference>
<gene>
    <name evidence="2" type="ORF">D9V37_16495</name>
</gene>
<reference evidence="2 3" key="1">
    <citation type="submission" date="2018-10" db="EMBL/GenBank/DDBJ databases">
        <title>Marmoricola sp. 4Q3S-7 whole genome shotgun sequence.</title>
        <authorList>
            <person name="Li F."/>
        </authorList>
    </citation>
    <scope>NUCLEOTIDE SEQUENCE [LARGE SCALE GENOMIC DNA]</scope>
    <source>
        <strain evidence="2 3">4Q3S-7</strain>
    </source>
</reference>
<dbReference type="SMART" id="SM00347">
    <property type="entry name" value="HTH_MARR"/>
    <property type="match status" value="2"/>
</dbReference>
<dbReference type="Proteomes" id="UP000281708">
    <property type="component" value="Unassembled WGS sequence"/>
</dbReference>
<dbReference type="Gene3D" id="1.10.10.10">
    <property type="entry name" value="Winged helix-like DNA-binding domain superfamily/Winged helix DNA-binding domain"/>
    <property type="match status" value="2"/>
</dbReference>
<evidence type="ECO:0000313" key="3">
    <source>
        <dbReference type="Proteomes" id="UP000281708"/>
    </source>
</evidence>
<dbReference type="GO" id="GO:0006950">
    <property type="term" value="P:response to stress"/>
    <property type="evidence" value="ECO:0007669"/>
    <property type="project" value="TreeGrafter"/>
</dbReference>
<protein>
    <submittedName>
        <fullName evidence="2">MarR family transcriptional regulator</fullName>
    </submittedName>
</protein>
<evidence type="ECO:0000259" key="1">
    <source>
        <dbReference type="PROSITE" id="PS50995"/>
    </source>
</evidence>
<dbReference type="PANTHER" id="PTHR33164:SF99">
    <property type="entry name" value="MARR FAMILY REGULATORY PROTEIN"/>
    <property type="match status" value="1"/>
</dbReference>
<dbReference type="Pfam" id="PF12802">
    <property type="entry name" value="MarR_2"/>
    <property type="match status" value="2"/>
</dbReference>
<organism evidence="2 3">
    <name type="scientific">Nocardioides mangrovicus</name>
    <dbReference type="NCBI Taxonomy" id="2478913"/>
    <lineage>
        <taxon>Bacteria</taxon>
        <taxon>Bacillati</taxon>
        <taxon>Actinomycetota</taxon>
        <taxon>Actinomycetes</taxon>
        <taxon>Propionibacteriales</taxon>
        <taxon>Nocardioidaceae</taxon>
        <taxon>Nocardioides</taxon>
    </lineage>
</organism>
<dbReference type="SUPFAM" id="SSF46785">
    <property type="entry name" value="Winged helix' DNA-binding domain"/>
    <property type="match status" value="2"/>
</dbReference>
<dbReference type="InterPro" id="IPR036390">
    <property type="entry name" value="WH_DNA-bd_sf"/>
</dbReference>
<dbReference type="AlphaFoldDB" id="A0A3L8NYF9"/>
<dbReference type="InterPro" id="IPR036388">
    <property type="entry name" value="WH-like_DNA-bd_sf"/>
</dbReference>
<dbReference type="InterPro" id="IPR000835">
    <property type="entry name" value="HTH_MarR-typ"/>
</dbReference>
<comment type="caution">
    <text evidence="2">The sequence shown here is derived from an EMBL/GenBank/DDBJ whole genome shotgun (WGS) entry which is preliminary data.</text>
</comment>
<dbReference type="PANTHER" id="PTHR33164">
    <property type="entry name" value="TRANSCRIPTIONAL REGULATOR, MARR FAMILY"/>
    <property type="match status" value="1"/>
</dbReference>
<sequence>MGVRGDVELVDAPELLPALARLPGHMFWRAAARVDQTMEEFRPDGFDIYAYATLVALGEAEPRSQQAVARSIGTSRTTLARVAASLQAAGLVERVRNPGDRRSYLLTRTPAGIEAADLWQQHALGLEDRLTAALSRAQTSELRSLLVRAAAPGLAEDTPAAMRASIGFLVHQIHLRMHPAFLQALRPLGIEPRHFGSLVSLQHISPAPQHELARVMGVSGASIVGIVDDLEARGLVERRRDEADRRAQILTLRPGAPDTIGRAMSVSRDLHAAQLAELSPADAERLVELLATLVSVPG</sequence>
<name>A0A3L8NYF9_9ACTN</name>
<dbReference type="RefSeq" id="WP_121807249.1">
    <property type="nucleotide sequence ID" value="NZ_RDBE01000010.1"/>
</dbReference>
<keyword evidence="3" id="KW-1185">Reference proteome</keyword>